<feature type="chain" id="PRO_5009445729" evidence="1">
    <location>
        <begin position="20"/>
        <end position="105"/>
    </location>
</feature>
<evidence type="ECO:0000313" key="3">
    <source>
        <dbReference type="Proteomes" id="UP000178912"/>
    </source>
</evidence>
<gene>
    <name evidence="2" type="ORF">RAG0_04028</name>
</gene>
<dbReference type="Proteomes" id="UP000178912">
    <property type="component" value="Unassembled WGS sequence"/>
</dbReference>
<proteinExistence type="predicted"/>
<protein>
    <submittedName>
        <fullName evidence="2">Uncharacterized protein</fullName>
    </submittedName>
</protein>
<keyword evidence="3" id="KW-1185">Reference proteome</keyword>
<evidence type="ECO:0000256" key="1">
    <source>
        <dbReference type="SAM" id="SignalP"/>
    </source>
</evidence>
<dbReference type="OrthoDB" id="3489571at2759"/>
<evidence type="ECO:0000313" key="2">
    <source>
        <dbReference type="EMBL" id="CZS93997.1"/>
    </source>
</evidence>
<accession>A0A1E1K7E1</accession>
<keyword evidence="1" id="KW-0732">Signal</keyword>
<dbReference type="AlphaFoldDB" id="A0A1E1K7E1"/>
<sequence>MQYSTLLASLAFAAASVIADTHYNAICVDYVDGGIIYNAAATEAACNDYLLRNQGQTGLDYWETCGDCKMTTVNDVPFCNSAAGVLGGNEIEAYCKANGAQGVQT</sequence>
<name>A0A1E1K7E1_9HELO</name>
<reference evidence="3" key="1">
    <citation type="submission" date="2016-03" db="EMBL/GenBank/DDBJ databases">
        <authorList>
            <person name="Guldener U."/>
        </authorList>
    </citation>
    <scope>NUCLEOTIDE SEQUENCE [LARGE SCALE GENOMIC DNA]</scope>
    <source>
        <strain evidence="3">04CH-RAC-A.6.1</strain>
    </source>
</reference>
<feature type="signal peptide" evidence="1">
    <location>
        <begin position="1"/>
        <end position="19"/>
    </location>
</feature>
<organism evidence="2 3">
    <name type="scientific">Rhynchosporium agropyri</name>
    <dbReference type="NCBI Taxonomy" id="914238"/>
    <lineage>
        <taxon>Eukaryota</taxon>
        <taxon>Fungi</taxon>
        <taxon>Dikarya</taxon>
        <taxon>Ascomycota</taxon>
        <taxon>Pezizomycotina</taxon>
        <taxon>Leotiomycetes</taxon>
        <taxon>Helotiales</taxon>
        <taxon>Ploettnerulaceae</taxon>
        <taxon>Rhynchosporium</taxon>
    </lineage>
</organism>
<dbReference type="EMBL" id="FJUX01000017">
    <property type="protein sequence ID" value="CZS93997.1"/>
    <property type="molecule type" value="Genomic_DNA"/>
</dbReference>